<dbReference type="PRINTS" id="PR00415">
    <property type="entry name" value="ACONITASE"/>
</dbReference>
<evidence type="ECO:0000256" key="8">
    <source>
        <dbReference type="RuleBase" id="RU362107"/>
    </source>
</evidence>
<evidence type="ECO:0000313" key="11">
    <source>
        <dbReference type="EMBL" id="KFH43877.1"/>
    </source>
</evidence>
<dbReference type="GO" id="GO:0051539">
    <property type="term" value="F:4 iron, 4 sulfur cluster binding"/>
    <property type="evidence" value="ECO:0007669"/>
    <property type="project" value="UniProtKB-UniRule"/>
</dbReference>
<dbReference type="GO" id="GO:0046872">
    <property type="term" value="F:metal ion binding"/>
    <property type="evidence" value="ECO:0007669"/>
    <property type="project" value="UniProtKB-UniRule"/>
</dbReference>
<comment type="cofactor">
    <cofactor evidence="8">
        <name>[4Fe-4S] cluster</name>
        <dbReference type="ChEBI" id="CHEBI:49883"/>
    </cofactor>
    <text evidence="8">Binds 1 [4Fe-4S] cluster per subunit.</text>
</comment>
<dbReference type="GO" id="GO:0005829">
    <property type="term" value="C:cytosol"/>
    <property type="evidence" value="ECO:0007669"/>
    <property type="project" value="TreeGrafter"/>
</dbReference>
<evidence type="ECO:0000256" key="7">
    <source>
        <dbReference type="ARBA" id="ARBA00023239"/>
    </source>
</evidence>
<comment type="similarity">
    <text evidence="8">Belongs to the aconitase/IPM isomerase family.</text>
</comment>
<dbReference type="SUPFAM" id="SSF52016">
    <property type="entry name" value="LeuD/IlvD-like"/>
    <property type="match status" value="1"/>
</dbReference>
<organism evidence="11 12">
    <name type="scientific">Hapsidospora chrysogenum (strain ATCC 11550 / CBS 779.69 / DSM 880 / IAM 14645 / JCM 23072 / IMI 49137)</name>
    <name type="common">Acremonium chrysogenum</name>
    <dbReference type="NCBI Taxonomy" id="857340"/>
    <lineage>
        <taxon>Eukaryota</taxon>
        <taxon>Fungi</taxon>
        <taxon>Dikarya</taxon>
        <taxon>Ascomycota</taxon>
        <taxon>Pezizomycotina</taxon>
        <taxon>Sordariomycetes</taxon>
        <taxon>Hypocreomycetidae</taxon>
        <taxon>Hypocreales</taxon>
        <taxon>Bionectriaceae</taxon>
        <taxon>Hapsidospora</taxon>
    </lineage>
</organism>
<evidence type="ECO:0000259" key="9">
    <source>
        <dbReference type="Pfam" id="PF00330"/>
    </source>
</evidence>
<dbReference type="InterPro" id="IPR000573">
    <property type="entry name" value="AconitaseA/IPMdHydase_ssu_swvl"/>
</dbReference>
<dbReference type="EC" id="4.2.1.-" evidence="8"/>
<evidence type="ECO:0000259" key="10">
    <source>
        <dbReference type="Pfam" id="PF00694"/>
    </source>
</evidence>
<dbReference type="STRING" id="857340.A0A086T3E5"/>
<dbReference type="Gene3D" id="3.30.499.10">
    <property type="entry name" value="Aconitase, domain 3"/>
    <property type="match status" value="2"/>
</dbReference>
<evidence type="ECO:0000256" key="2">
    <source>
        <dbReference type="ARBA" id="ARBA00022723"/>
    </source>
</evidence>
<dbReference type="Gene3D" id="3.40.1060.10">
    <property type="entry name" value="Aconitase, Domain 2"/>
    <property type="match status" value="1"/>
</dbReference>
<dbReference type="InterPro" id="IPR015928">
    <property type="entry name" value="Aconitase/3IPM_dehydase_swvl"/>
</dbReference>
<accession>A0A086T3E5</accession>
<keyword evidence="2 8" id="KW-0479">Metal-binding</keyword>
<feature type="domain" description="Aconitase/3-isopropylmalate dehydratase large subunit alpha/beta/alpha" evidence="9">
    <location>
        <begin position="88"/>
        <end position="502"/>
    </location>
</feature>
<keyword evidence="12" id="KW-1185">Reference proteome</keyword>
<dbReference type="AlphaFoldDB" id="A0A086T3E5"/>
<dbReference type="EMBL" id="JPKY01000059">
    <property type="protein sequence ID" value="KFH43877.1"/>
    <property type="molecule type" value="Genomic_DNA"/>
</dbReference>
<dbReference type="NCBIfam" id="TIGR01340">
    <property type="entry name" value="aconitase_mito"/>
    <property type="match status" value="1"/>
</dbReference>
<dbReference type="PANTHER" id="PTHR43160:SF2">
    <property type="entry name" value="HOMOCITRATE DEHYDRATASE, MITOCHONDRIAL"/>
    <property type="match status" value="1"/>
</dbReference>
<protein>
    <recommendedName>
        <fullName evidence="8">Aconitate hydratase, mitochondrial</fullName>
        <shortName evidence="8">Aconitase</shortName>
        <ecNumber evidence="8">4.2.1.-</ecNumber>
    </recommendedName>
</protein>
<evidence type="ECO:0000256" key="5">
    <source>
        <dbReference type="ARBA" id="ARBA00023014"/>
    </source>
</evidence>
<dbReference type="FunFam" id="3.30.499.10:FF:000004">
    <property type="entry name" value="Aconitate hydratase, mitochondrial"/>
    <property type="match status" value="1"/>
</dbReference>
<keyword evidence="7 8" id="KW-0456">Lyase</keyword>
<dbReference type="InterPro" id="IPR050926">
    <property type="entry name" value="Aconitase/IPM_isomerase"/>
</dbReference>
<dbReference type="FunFam" id="3.40.1060.10:FF:000001">
    <property type="entry name" value="Aconitate hydratase, mitochondrial"/>
    <property type="match status" value="1"/>
</dbReference>
<dbReference type="GO" id="GO:0006099">
    <property type="term" value="P:tricarboxylic acid cycle"/>
    <property type="evidence" value="ECO:0007669"/>
    <property type="project" value="InterPro"/>
</dbReference>
<evidence type="ECO:0000256" key="3">
    <source>
        <dbReference type="ARBA" id="ARBA00022946"/>
    </source>
</evidence>
<dbReference type="Pfam" id="PF00330">
    <property type="entry name" value="Aconitase"/>
    <property type="match status" value="1"/>
</dbReference>
<dbReference type="SUPFAM" id="SSF53732">
    <property type="entry name" value="Aconitase iron-sulfur domain"/>
    <property type="match status" value="1"/>
</dbReference>
<comment type="subcellular location">
    <subcellularLocation>
        <location evidence="1 8">Mitochondrion</location>
    </subcellularLocation>
</comment>
<dbReference type="InterPro" id="IPR036008">
    <property type="entry name" value="Aconitase_4Fe-4S_dom"/>
</dbReference>
<dbReference type="Proteomes" id="UP000029964">
    <property type="component" value="Unassembled WGS sequence"/>
</dbReference>
<keyword evidence="4 8" id="KW-0408">Iron</keyword>
<dbReference type="NCBIfam" id="NF005558">
    <property type="entry name" value="PRK07229.1"/>
    <property type="match status" value="1"/>
</dbReference>
<dbReference type="HOGENOM" id="CLU_006714_2_2_1"/>
<dbReference type="InterPro" id="IPR006248">
    <property type="entry name" value="Aconitase_mito-like"/>
</dbReference>
<evidence type="ECO:0000256" key="4">
    <source>
        <dbReference type="ARBA" id="ARBA00023004"/>
    </source>
</evidence>
<evidence type="ECO:0000256" key="6">
    <source>
        <dbReference type="ARBA" id="ARBA00023128"/>
    </source>
</evidence>
<dbReference type="GO" id="GO:0003994">
    <property type="term" value="F:aconitate hydratase activity"/>
    <property type="evidence" value="ECO:0007669"/>
    <property type="project" value="InterPro"/>
</dbReference>
<dbReference type="Pfam" id="PF00694">
    <property type="entry name" value="Aconitase_C"/>
    <property type="match status" value="1"/>
</dbReference>
<feature type="domain" description="Aconitase A/isopropylmalate dehydratase small subunit swivel" evidence="10">
    <location>
        <begin position="586"/>
        <end position="714"/>
    </location>
</feature>
<name>A0A086T3E5_HAPC1</name>
<sequence>MKTLRCRGTPLLRARGLASWQFTRRLATVRDQNGVAPLSRFEPGHQVDYGRFLEKLPLLRKALGRPLTYAEKAFLSHQEDGQYAKVTRGVTQLQLKPRRVACQDATAQMALIQFMSAGLDASAVPTTVHCDHLIVGRDGQEADLPGALDAHGEVYEFMASACQRYDMGFWKPDSGIIHQIVLENYAYPGGLMVGTDSHTPNAGGMGMAAIGVGGADAVDVMAGLPFEIVAPNVIGVKLTGKLSGWSSAKDVINKVAGILGVKGGTGSIIEYFGPGAATLSATGMSSITNMGAETGATTSIFPYSANMARYLESTHRHEMARAVQFAAHELCADPGAEYDRVIEIDLSTLEPLINGPFTPDLSTPISQFRGKAEEKSWPSLTAGLIGSCTNSSFEDLSRAASLAEQALDAGLTPKMPLLLSPGSEQTRQTLQKAGIMDVFDKLNSKVLANACGPCCGSWDRTDMAKGTPNSVITSYNRNFTGRLDANPATHVFVTSPEMVIAKVFSTDLGFNPVTEPLTTDSGKEFRFQPPSGHALPPGNYELTDHVYTAPTSDRQSVTVKISPTSERLQRLAPFAPWDGEDFIDCPVLIKAVGKCTTDYITPAGPWLRYRGHLENISNNTLIGAINAENGKANSVRNQITGEEGWGVPDAARDYQRRGFRWVVVADHNYGEGSSREHAALQPRYLGGAAIIAKSFARIHEANLKKQGMLALTFVDEADYDKIRSEDRISILGLADLAPGKNIRLRVSSSPPGEDGTEGVSWETEVKHTLTSEQIEFFRAGSALNLMASRLGSGADAHL</sequence>
<dbReference type="GO" id="GO:0005739">
    <property type="term" value="C:mitochondrion"/>
    <property type="evidence" value="ECO:0007669"/>
    <property type="project" value="UniProtKB-SubCell"/>
</dbReference>
<reference evidence="12" key="1">
    <citation type="journal article" date="2014" name="Genome Announc.">
        <title>Genome sequence and annotation of Acremonium chrysogenum, producer of the beta-lactam antibiotic cephalosporin C.</title>
        <authorList>
            <person name="Terfehr D."/>
            <person name="Dahlmann T.A."/>
            <person name="Specht T."/>
            <person name="Zadra I."/>
            <person name="Kuernsteiner H."/>
            <person name="Kueck U."/>
        </authorList>
    </citation>
    <scope>NUCLEOTIDE SEQUENCE [LARGE SCALE GENOMIC DNA]</scope>
    <source>
        <strain evidence="12">ATCC 11550 / CBS 779.69 / DSM 880 / IAM 14645 / JCM 23072 / IMI 49137</strain>
    </source>
</reference>
<dbReference type="PROSITE" id="PS00450">
    <property type="entry name" value="ACONITASE_1"/>
    <property type="match status" value="1"/>
</dbReference>
<dbReference type="InterPro" id="IPR015931">
    <property type="entry name" value="Acnase/IPM_dHydase_lsu_aba_1/3"/>
</dbReference>
<evidence type="ECO:0000313" key="12">
    <source>
        <dbReference type="Proteomes" id="UP000029964"/>
    </source>
</evidence>
<dbReference type="InterPro" id="IPR015932">
    <property type="entry name" value="Aconitase_dom2"/>
</dbReference>
<dbReference type="PANTHER" id="PTHR43160">
    <property type="entry name" value="ACONITATE HYDRATASE B"/>
    <property type="match status" value="1"/>
</dbReference>
<proteinExistence type="inferred from homology"/>
<dbReference type="InterPro" id="IPR018136">
    <property type="entry name" value="Aconitase_4Fe-4S_BS"/>
</dbReference>
<evidence type="ECO:0000256" key="1">
    <source>
        <dbReference type="ARBA" id="ARBA00004173"/>
    </source>
</evidence>
<keyword evidence="3 8" id="KW-0809">Transit peptide</keyword>
<dbReference type="InterPro" id="IPR001030">
    <property type="entry name" value="Acoase/IPM_deHydtase_lsu_aba"/>
</dbReference>
<dbReference type="FunFam" id="3.20.19.10:FF:000002">
    <property type="entry name" value="Aconitate hydratase, mitochondrial"/>
    <property type="match status" value="1"/>
</dbReference>
<dbReference type="Gene3D" id="3.20.19.10">
    <property type="entry name" value="Aconitase, domain 4"/>
    <property type="match status" value="1"/>
</dbReference>
<gene>
    <name evidence="11" type="ORF">ACRE_053430</name>
</gene>
<comment type="caution">
    <text evidence="11">The sequence shown here is derived from an EMBL/GenBank/DDBJ whole genome shotgun (WGS) entry which is preliminary data.</text>
</comment>
<keyword evidence="5 8" id="KW-0411">Iron-sulfur</keyword>
<dbReference type="OrthoDB" id="2224430at2759"/>
<keyword evidence="6 8" id="KW-0496">Mitochondrion</keyword>